<evidence type="ECO:0000313" key="5">
    <source>
        <dbReference type="EMBL" id="SFA52818.1"/>
    </source>
</evidence>
<dbReference type="Proteomes" id="UP000182312">
    <property type="component" value="Unassembled WGS sequence"/>
</dbReference>
<evidence type="ECO:0000313" key="7">
    <source>
        <dbReference type="Proteomes" id="UP000182312"/>
    </source>
</evidence>
<dbReference type="AlphaFoldDB" id="A0A099EZ27"/>
<evidence type="ECO:0000256" key="2">
    <source>
        <dbReference type="ARBA" id="ARBA00022827"/>
    </source>
</evidence>
<dbReference type="OrthoDB" id="9811557at2"/>
<dbReference type="EMBL" id="JRKN01000024">
    <property type="protein sequence ID" value="KGJ03228.1"/>
    <property type="molecule type" value="Genomic_DNA"/>
</dbReference>
<evidence type="ECO:0000259" key="3">
    <source>
        <dbReference type="PROSITE" id="PS51387"/>
    </source>
</evidence>
<sequence length="375" mass="38900">MSADISTAFAPSDEGELAALIVERFRARAPLRIIGGGTRVQTGHLPGAALATSRLAGVVTYEPGEMTLIVRPGTTMDEIQPMLAAEGQALAFEPPDMRGLLGGNGAPTIGGVVAANASGPRRLLAGACRDHLLGIRFVDGQGRILKNGGRVMKNVTGLDLSKLFCGAHGTLGVLTEMVLKTLPAMPERATLALPGLTAAEAVAVFSAALATPFEVSGAAYRDGTAWLRIEGLGPQLAYRRDRLLALLGDRRAEVLEAGATVDLWQGLRDVAHFAGAETPLWRLLVKPTDAPAAVRALEALGGACSLDWGGGLIWYCGPALPDAVRRIAPHATLVRRGGLQGPAFPPQAATIAALSAGLRRSFDPAGILNPGLMEG</sequence>
<keyword evidence="1" id="KW-0285">Flavoprotein</keyword>
<dbReference type="GO" id="GO:0003824">
    <property type="term" value="F:catalytic activity"/>
    <property type="evidence" value="ECO:0007669"/>
    <property type="project" value="InterPro"/>
</dbReference>
<dbReference type="InterPro" id="IPR036318">
    <property type="entry name" value="FAD-bd_PCMH-like_sf"/>
</dbReference>
<accession>A0A099EZ27</accession>
<keyword evidence="6" id="KW-1185">Reference proteome</keyword>
<dbReference type="PANTHER" id="PTHR11748">
    <property type="entry name" value="D-LACTATE DEHYDROGENASE"/>
    <property type="match status" value="1"/>
</dbReference>
<evidence type="ECO:0000256" key="1">
    <source>
        <dbReference type="ARBA" id="ARBA00022630"/>
    </source>
</evidence>
<dbReference type="Proteomes" id="UP000029846">
    <property type="component" value="Unassembled WGS sequence"/>
</dbReference>
<dbReference type="eggNOG" id="COG0277">
    <property type="taxonomic scope" value="Bacteria"/>
</dbReference>
<protein>
    <submittedName>
        <fullName evidence="4 5">Glycolate oxidase</fullName>
    </submittedName>
</protein>
<organism evidence="4 6">
    <name type="scientific">Paracoccus halophilus</name>
    <dbReference type="NCBI Taxonomy" id="376733"/>
    <lineage>
        <taxon>Bacteria</taxon>
        <taxon>Pseudomonadati</taxon>
        <taxon>Pseudomonadota</taxon>
        <taxon>Alphaproteobacteria</taxon>
        <taxon>Rhodobacterales</taxon>
        <taxon>Paracoccaceae</taxon>
        <taxon>Paracoccus</taxon>
    </lineage>
</organism>
<dbReference type="PROSITE" id="PS51387">
    <property type="entry name" value="FAD_PCMH"/>
    <property type="match status" value="1"/>
</dbReference>
<dbReference type="Gene3D" id="3.30.465.10">
    <property type="match status" value="1"/>
</dbReference>
<dbReference type="SUPFAM" id="SSF55103">
    <property type="entry name" value="FAD-linked oxidases, C-terminal domain"/>
    <property type="match status" value="1"/>
</dbReference>
<dbReference type="STRING" id="376733.SAMN04487972_11031"/>
<reference evidence="4 6" key="2">
    <citation type="submission" date="2014-10" db="EMBL/GenBank/DDBJ databases">
        <title>Paracoccus sanguinis sp. nov., isolated from clinical specimens of New York State patients.</title>
        <authorList>
            <person name="Mingle L.A."/>
            <person name="Cole J.A."/>
            <person name="Lapierre P."/>
            <person name="Musser K.A."/>
        </authorList>
    </citation>
    <scope>NUCLEOTIDE SEQUENCE [LARGE SCALE GENOMIC DNA]</scope>
    <source>
        <strain evidence="4 6">JCM 14014</strain>
    </source>
</reference>
<dbReference type="InterPro" id="IPR016164">
    <property type="entry name" value="FAD-linked_Oxase-like_C"/>
</dbReference>
<evidence type="ECO:0000313" key="6">
    <source>
        <dbReference type="Proteomes" id="UP000029846"/>
    </source>
</evidence>
<keyword evidence="2" id="KW-0274">FAD</keyword>
<reference evidence="5 7" key="3">
    <citation type="submission" date="2016-10" db="EMBL/GenBank/DDBJ databases">
        <authorList>
            <person name="de Groot N.N."/>
        </authorList>
    </citation>
    <scope>NUCLEOTIDE SEQUENCE [LARGE SCALE GENOMIC DNA]</scope>
    <source>
        <strain evidence="5 7">CGMCC 1.6117</strain>
    </source>
</reference>
<feature type="domain" description="FAD-binding PCMH-type" evidence="3">
    <location>
        <begin position="1"/>
        <end position="184"/>
    </location>
</feature>
<dbReference type="GO" id="GO:0071949">
    <property type="term" value="F:FAD binding"/>
    <property type="evidence" value="ECO:0007669"/>
    <property type="project" value="InterPro"/>
</dbReference>
<dbReference type="RefSeq" id="WP_036742688.1">
    <property type="nucleotide sequence ID" value="NZ_FOJO01000010.1"/>
</dbReference>
<dbReference type="EMBL" id="FOJO01000010">
    <property type="protein sequence ID" value="SFA52818.1"/>
    <property type="molecule type" value="Genomic_DNA"/>
</dbReference>
<dbReference type="Pfam" id="PF01565">
    <property type="entry name" value="FAD_binding_4"/>
    <property type="match status" value="1"/>
</dbReference>
<evidence type="ECO:0000313" key="4">
    <source>
        <dbReference type="EMBL" id="KGJ03228.1"/>
    </source>
</evidence>
<proteinExistence type="predicted"/>
<dbReference type="SUPFAM" id="SSF56176">
    <property type="entry name" value="FAD-binding/transporter-associated domain-like"/>
    <property type="match status" value="1"/>
</dbReference>
<reference evidence="4 6" key="1">
    <citation type="submission" date="2014-09" db="EMBL/GenBank/DDBJ databases">
        <authorList>
            <person name="McGinnis J.M."/>
            <person name="Wolfgang W.J."/>
        </authorList>
    </citation>
    <scope>NUCLEOTIDE SEQUENCE [LARGE SCALE GENOMIC DNA]</scope>
    <source>
        <strain evidence="4 6">JCM 14014</strain>
    </source>
</reference>
<name>A0A099EZ27_9RHOB</name>
<dbReference type="PANTHER" id="PTHR11748:SF103">
    <property type="entry name" value="GLYCOLATE OXIDASE SUBUNIT GLCE"/>
    <property type="match status" value="1"/>
</dbReference>
<dbReference type="InterPro" id="IPR006094">
    <property type="entry name" value="Oxid_FAD_bind_N"/>
</dbReference>
<dbReference type="InterPro" id="IPR016169">
    <property type="entry name" value="FAD-bd_PCMH_sub2"/>
</dbReference>
<dbReference type="InterPro" id="IPR016166">
    <property type="entry name" value="FAD-bd_PCMH"/>
</dbReference>
<gene>
    <name evidence="4" type="ORF">IT41_14910</name>
    <name evidence="5" type="ORF">SAMN04487972_11031</name>
</gene>